<dbReference type="InterPro" id="IPR015421">
    <property type="entry name" value="PyrdxlP-dep_Trfase_major"/>
</dbReference>
<keyword evidence="3" id="KW-0808">Transferase</keyword>
<dbReference type="InterPro" id="IPR015424">
    <property type="entry name" value="PyrdxlP-dep_Trfase"/>
</dbReference>
<dbReference type="GO" id="GO:0030170">
    <property type="term" value="F:pyridoxal phosphate binding"/>
    <property type="evidence" value="ECO:0007669"/>
    <property type="project" value="InterPro"/>
</dbReference>
<evidence type="ECO:0000256" key="1">
    <source>
        <dbReference type="ARBA" id="ARBA00001933"/>
    </source>
</evidence>
<dbReference type="InterPro" id="IPR004839">
    <property type="entry name" value="Aminotransferase_I/II_large"/>
</dbReference>
<dbReference type="EMBL" id="AZHX01001818">
    <property type="protein sequence ID" value="ETW99584.1"/>
    <property type="molecule type" value="Genomic_DNA"/>
</dbReference>
<name>W4LNX8_9BACT</name>
<dbReference type="GO" id="GO:0008483">
    <property type="term" value="F:transaminase activity"/>
    <property type="evidence" value="ECO:0007669"/>
    <property type="project" value="UniProtKB-KW"/>
</dbReference>
<keyword evidence="2" id="KW-0032">Aminotransferase</keyword>
<dbReference type="CDD" id="cd00609">
    <property type="entry name" value="AAT_like"/>
    <property type="match status" value="1"/>
</dbReference>
<dbReference type="Proteomes" id="UP000019140">
    <property type="component" value="Unassembled WGS sequence"/>
</dbReference>
<evidence type="ECO:0000259" key="4">
    <source>
        <dbReference type="Pfam" id="PF00155"/>
    </source>
</evidence>
<dbReference type="Gene3D" id="3.90.1150.10">
    <property type="entry name" value="Aspartate Aminotransferase, domain 1"/>
    <property type="match status" value="1"/>
</dbReference>
<evidence type="ECO:0000313" key="5">
    <source>
        <dbReference type="EMBL" id="ETW99584.1"/>
    </source>
</evidence>
<dbReference type="AlphaFoldDB" id="W4LNX8"/>
<keyword evidence="6" id="KW-1185">Reference proteome</keyword>
<comment type="cofactor">
    <cofactor evidence="1">
        <name>pyridoxal 5'-phosphate</name>
        <dbReference type="ChEBI" id="CHEBI:597326"/>
    </cofactor>
</comment>
<evidence type="ECO:0000313" key="6">
    <source>
        <dbReference type="Proteomes" id="UP000019140"/>
    </source>
</evidence>
<gene>
    <name evidence="5" type="ORF">ETSY2_40630</name>
</gene>
<dbReference type="PANTHER" id="PTHR42832">
    <property type="entry name" value="AMINO ACID AMINOTRANSFERASE"/>
    <property type="match status" value="1"/>
</dbReference>
<protein>
    <recommendedName>
        <fullName evidence="4">Aminotransferase class I/classII large domain-containing protein</fullName>
    </recommendedName>
</protein>
<organism evidence="5 6">
    <name type="scientific">Candidatus Entotheonella gemina</name>
    <dbReference type="NCBI Taxonomy" id="1429439"/>
    <lineage>
        <taxon>Bacteria</taxon>
        <taxon>Pseudomonadati</taxon>
        <taxon>Nitrospinota/Tectimicrobiota group</taxon>
        <taxon>Candidatus Tectimicrobiota</taxon>
        <taxon>Candidatus Entotheonellia</taxon>
        <taxon>Candidatus Entotheonellales</taxon>
        <taxon>Candidatus Entotheonellaceae</taxon>
        <taxon>Candidatus Entotheonella</taxon>
    </lineage>
</organism>
<dbReference type="Pfam" id="PF00155">
    <property type="entry name" value="Aminotran_1_2"/>
    <property type="match status" value="1"/>
</dbReference>
<evidence type="ECO:0000256" key="2">
    <source>
        <dbReference type="ARBA" id="ARBA00022576"/>
    </source>
</evidence>
<dbReference type="Gene3D" id="3.40.640.10">
    <property type="entry name" value="Type I PLP-dependent aspartate aminotransferase-like (Major domain)"/>
    <property type="match status" value="1"/>
</dbReference>
<comment type="caution">
    <text evidence="5">The sequence shown here is derived from an EMBL/GenBank/DDBJ whole genome shotgun (WGS) entry which is preliminary data.</text>
</comment>
<accession>W4LNX8</accession>
<proteinExistence type="predicted"/>
<feature type="domain" description="Aminotransferase class I/classII large" evidence="4">
    <location>
        <begin position="30"/>
        <end position="373"/>
    </location>
</feature>
<dbReference type="PANTHER" id="PTHR42832:SF3">
    <property type="entry name" value="L-GLUTAMINE--4-(METHYLSULFANYL)-2-OXOBUTANOATE AMINOTRANSFERASE"/>
    <property type="match status" value="1"/>
</dbReference>
<dbReference type="HOGENOM" id="CLU_017584_4_5_7"/>
<dbReference type="InterPro" id="IPR050881">
    <property type="entry name" value="LL-DAP_aminotransferase"/>
</dbReference>
<dbReference type="InterPro" id="IPR015422">
    <property type="entry name" value="PyrdxlP-dep_Trfase_small"/>
</dbReference>
<sequence>MRQSRLPSGGANIFQTIRAKRAEAEADGVELLDLSIGEPKGPALLSARQAAQAAIMSESEAMHAYQYNASPGVPGFAERFVKAHVPGTLKDRDAAYLPIPGIKSMLGLLPLACGCTQREVAVATMTAPGYPIPADWCAYHPYVRHQALSTTAENGFRFPTTVLSADTDLVMINYPHNLSGQIATRDWLRDLCAYCQQHDIRLFNDAAYAILSYTHESTILCEVAIDFPELSWAEAFTTAKLIANGTGWHVGAMVGSPDFIADLSEVKGKTDAGFVAPMAAGVITALETDQAGIAQCREMYRKRLGVLIELMRGHGMQLAIEPRAGFFTLWRAPSYAFGQRVESAEAFNFLMIRETGVVGVHFPGYLRYAVCADVEAMAEQLDRAFARAKVSY</sequence>
<evidence type="ECO:0000256" key="3">
    <source>
        <dbReference type="ARBA" id="ARBA00022679"/>
    </source>
</evidence>
<reference evidence="5 6" key="1">
    <citation type="journal article" date="2014" name="Nature">
        <title>An environmental bacterial taxon with a large and distinct metabolic repertoire.</title>
        <authorList>
            <person name="Wilson M.C."/>
            <person name="Mori T."/>
            <person name="Ruckert C."/>
            <person name="Uria A.R."/>
            <person name="Helf M.J."/>
            <person name="Takada K."/>
            <person name="Gernert C."/>
            <person name="Steffens U.A."/>
            <person name="Heycke N."/>
            <person name="Schmitt S."/>
            <person name="Rinke C."/>
            <person name="Helfrich E.J."/>
            <person name="Brachmann A.O."/>
            <person name="Gurgui C."/>
            <person name="Wakimoto T."/>
            <person name="Kracht M."/>
            <person name="Crusemann M."/>
            <person name="Hentschel U."/>
            <person name="Abe I."/>
            <person name="Matsunaga S."/>
            <person name="Kalinowski J."/>
            <person name="Takeyama H."/>
            <person name="Piel J."/>
        </authorList>
    </citation>
    <scope>NUCLEOTIDE SEQUENCE [LARGE SCALE GENOMIC DNA]</scope>
    <source>
        <strain evidence="6">TSY2</strain>
    </source>
</reference>
<dbReference type="SUPFAM" id="SSF53383">
    <property type="entry name" value="PLP-dependent transferases"/>
    <property type="match status" value="1"/>
</dbReference>